<sequence>MPPSNGVGARRWRNKFFWRSPINRVCLPEKQIKPPLRITKRGRSDKFFLLSPAGARDKESPFFCAEEAFGTFAIVYGRRYLLWGSYDGWATYAILDCIVWGVTFLGGGDDYEIEDAMLMFDKQTNRHRGWEDNMEHGMVEVEIETSSLPLIAHFRTETYRLGQSARAVRQGMGKCIIPR</sequence>
<gene>
    <name evidence="1" type="ORF">CDAR_50871</name>
</gene>
<name>A0AAV4U5Y1_9ARAC</name>
<protein>
    <submittedName>
        <fullName evidence="1">Uncharacterized protein</fullName>
    </submittedName>
</protein>
<evidence type="ECO:0000313" key="1">
    <source>
        <dbReference type="EMBL" id="GIY53127.1"/>
    </source>
</evidence>
<organism evidence="1 2">
    <name type="scientific">Caerostris darwini</name>
    <dbReference type="NCBI Taxonomy" id="1538125"/>
    <lineage>
        <taxon>Eukaryota</taxon>
        <taxon>Metazoa</taxon>
        <taxon>Ecdysozoa</taxon>
        <taxon>Arthropoda</taxon>
        <taxon>Chelicerata</taxon>
        <taxon>Arachnida</taxon>
        <taxon>Araneae</taxon>
        <taxon>Araneomorphae</taxon>
        <taxon>Entelegynae</taxon>
        <taxon>Araneoidea</taxon>
        <taxon>Araneidae</taxon>
        <taxon>Caerostris</taxon>
    </lineage>
</organism>
<keyword evidence="2" id="KW-1185">Reference proteome</keyword>
<reference evidence="1 2" key="1">
    <citation type="submission" date="2021-06" db="EMBL/GenBank/DDBJ databases">
        <title>Caerostris darwini draft genome.</title>
        <authorList>
            <person name="Kono N."/>
            <person name="Arakawa K."/>
        </authorList>
    </citation>
    <scope>NUCLEOTIDE SEQUENCE [LARGE SCALE GENOMIC DNA]</scope>
</reference>
<dbReference type="Proteomes" id="UP001054837">
    <property type="component" value="Unassembled WGS sequence"/>
</dbReference>
<accession>A0AAV4U5Y1</accession>
<proteinExistence type="predicted"/>
<evidence type="ECO:0000313" key="2">
    <source>
        <dbReference type="Proteomes" id="UP001054837"/>
    </source>
</evidence>
<dbReference type="AlphaFoldDB" id="A0AAV4U5Y1"/>
<comment type="caution">
    <text evidence="1">The sequence shown here is derived from an EMBL/GenBank/DDBJ whole genome shotgun (WGS) entry which is preliminary data.</text>
</comment>
<dbReference type="EMBL" id="BPLQ01010742">
    <property type="protein sequence ID" value="GIY53127.1"/>
    <property type="molecule type" value="Genomic_DNA"/>
</dbReference>